<dbReference type="EMBL" id="CCND01000001">
    <property type="protein sequence ID" value="CDX49168.1"/>
    <property type="molecule type" value="Genomic_DNA"/>
</dbReference>
<keyword evidence="1" id="KW-0812">Transmembrane</keyword>
<reference evidence="3" key="1">
    <citation type="submission" date="2014-08" db="EMBL/GenBank/DDBJ databases">
        <authorList>
            <person name="Edwards T."/>
        </authorList>
    </citation>
    <scope>NUCLEOTIDE SEQUENCE [LARGE SCALE GENOMIC DNA]</scope>
</reference>
<evidence type="ECO:0000256" key="1">
    <source>
        <dbReference type="SAM" id="Phobius"/>
    </source>
</evidence>
<feature type="transmembrane region" description="Helical" evidence="1">
    <location>
        <begin position="67"/>
        <end position="87"/>
    </location>
</feature>
<accession>A0A0K2VNE8</accession>
<evidence type="ECO:0000313" key="2">
    <source>
        <dbReference type="EMBL" id="CDX49168.1"/>
    </source>
</evidence>
<evidence type="ECO:0000313" key="3">
    <source>
        <dbReference type="Proteomes" id="UP000182888"/>
    </source>
</evidence>
<keyword evidence="1" id="KW-1133">Transmembrane helix</keyword>
<gene>
    <name evidence="2" type="ORF">MPL1032_10227</name>
</gene>
<protein>
    <submittedName>
        <fullName evidence="2">Uncharacterized protein</fullName>
    </submittedName>
</protein>
<dbReference type="Proteomes" id="UP000182888">
    <property type="component" value="Unassembled WGS sequence"/>
</dbReference>
<name>A0A0K2VNE8_MESPL</name>
<sequence>MKRDFFNPETHFDAPPPAPLRHVDLPAGCSFAPADERIVIRCSNFPECMCGEDCIDRPAESPTARRILIGLMIATAALGVGLLYVGLR</sequence>
<keyword evidence="1" id="KW-0472">Membrane</keyword>
<proteinExistence type="predicted"/>
<organism evidence="2 3">
    <name type="scientific">Mesorhizobium plurifarium</name>
    <dbReference type="NCBI Taxonomy" id="69974"/>
    <lineage>
        <taxon>Bacteria</taxon>
        <taxon>Pseudomonadati</taxon>
        <taxon>Pseudomonadota</taxon>
        <taxon>Alphaproteobacteria</taxon>
        <taxon>Hyphomicrobiales</taxon>
        <taxon>Phyllobacteriaceae</taxon>
        <taxon>Mesorhizobium</taxon>
    </lineage>
</organism>
<dbReference type="AlphaFoldDB" id="A0A0K2VNE8"/>